<dbReference type="InterPro" id="IPR012657">
    <property type="entry name" value="23S_rRNA-intervening_sequence"/>
</dbReference>
<comment type="caution">
    <text evidence="1">The sequence shown here is derived from an EMBL/GenBank/DDBJ whole genome shotgun (WGS) entry which is preliminary data.</text>
</comment>
<proteinExistence type="predicted"/>
<evidence type="ECO:0000313" key="1">
    <source>
        <dbReference type="EMBL" id="OHA17957.1"/>
    </source>
</evidence>
<dbReference type="Gene3D" id="1.20.1440.60">
    <property type="entry name" value="23S rRNA-intervening sequence"/>
    <property type="match status" value="1"/>
</dbReference>
<accession>A0A1G2M271</accession>
<reference evidence="1 2" key="1">
    <citation type="journal article" date="2016" name="Nat. Commun.">
        <title>Thousands of microbial genomes shed light on interconnected biogeochemical processes in an aquifer system.</title>
        <authorList>
            <person name="Anantharaman K."/>
            <person name="Brown C.T."/>
            <person name="Hug L.A."/>
            <person name="Sharon I."/>
            <person name="Castelle C.J."/>
            <person name="Probst A.J."/>
            <person name="Thomas B.C."/>
            <person name="Singh A."/>
            <person name="Wilkins M.J."/>
            <person name="Karaoz U."/>
            <person name="Brodie E.L."/>
            <person name="Williams K.H."/>
            <person name="Hubbard S.S."/>
            <person name="Banfield J.F."/>
        </authorList>
    </citation>
    <scope>NUCLEOTIDE SEQUENCE [LARGE SCALE GENOMIC DNA]</scope>
</reference>
<organism evidence="1 2">
    <name type="scientific">Candidatus Taylorbacteria bacterium RIFCSPHIGHO2_01_FULL_46_22b</name>
    <dbReference type="NCBI Taxonomy" id="1802301"/>
    <lineage>
        <taxon>Bacteria</taxon>
        <taxon>Candidatus Tayloriibacteriota</taxon>
    </lineage>
</organism>
<evidence type="ECO:0000313" key="2">
    <source>
        <dbReference type="Proteomes" id="UP000178873"/>
    </source>
</evidence>
<gene>
    <name evidence="1" type="ORF">A2664_01235</name>
</gene>
<dbReference type="EMBL" id="MHRF01000010">
    <property type="protein sequence ID" value="OHA17957.1"/>
    <property type="molecule type" value="Genomic_DNA"/>
</dbReference>
<dbReference type="SUPFAM" id="SSF158446">
    <property type="entry name" value="IVS-encoded protein-like"/>
    <property type="match status" value="1"/>
</dbReference>
<dbReference type="STRING" id="1802301.A2664_01235"/>
<protein>
    <submittedName>
        <fullName evidence="1">Four helix bundle protein</fullName>
    </submittedName>
</protein>
<sequence length="121" mass="14052">MPKLKTYKELIVWQKSVTIVEHVYTLTKNFPKDEIYGLTSQMRRAAISIPSNIAEGWSRETRGDFAYFLRIARGSSSELETQLEISQRLTLITDTRYNEVSELLSEVSRMLNAILRKLPNR</sequence>
<dbReference type="NCBIfam" id="TIGR02436">
    <property type="entry name" value="four helix bundle protein"/>
    <property type="match status" value="1"/>
</dbReference>
<dbReference type="NCBIfam" id="NF008911">
    <property type="entry name" value="PRK12275.1-2"/>
    <property type="match status" value="1"/>
</dbReference>
<dbReference type="Proteomes" id="UP000178873">
    <property type="component" value="Unassembled WGS sequence"/>
</dbReference>
<dbReference type="CDD" id="cd16377">
    <property type="entry name" value="23S_rRNA_IVP_like"/>
    <property type="match status" value="1"/>
</dbReference>
<name>A0A1G2M271_9BACT</name>
<dbReference type="InterPro" id="IPR036583">
    <property type="entry name" value="23S_rRNA_IVS_sf"/>
</dbReference>
<dbReference type="PANTHER" id="PTHR38471">
    <property type="entry name" value="FOUR HELIX BUNDLE PROTEIN"/>
    <property type="match status" value="1"/>
</dbReference>
<dbReference type="AlphaFoldDB" id="A0A1G2M271"/>
<dbReference type="PANTHER" id="PTHR38471:SF2">
    <property type="entry name" value="FOUR HELIX BUNDLE PROTEIN"/>
    <property type="match status" value="1"/>
</dbReference>
<dbReference type="Pfam" id="PF05635">
    <property type="entry name" value="23S_rRNA_IVP"/>
    <property type="match status" value="1"/>
</dbReference>